<proteinExistence type="predicted"/>
<evidence type="ECO:0000313" key="2">
    <source>
        <dbReference type="Proteomes" id="UP001329430"/>
    </source>
</evidence>
<dbReference type="AlphaFoldDB" id="A0AAN7VMD5"/>
<sequence>MEAFKKYKHRLKELDYPNINALNEEEITDIFSPNNRSFLLSWIIQKLNPESMGVDASKLSKIAIRDYFCKQGLCKSSQSQLFEGNSNINEQLVFFDRTFEHLSELKNSVDVSDMETIIQYEDVVNFLRKDVNLFPCFGSITKYTPEKRENILLSCKQQIGILSEKQNTNLTNFNHEIDFNDPLFDDSDSNRRERLKKFINNLNGAVSMMKLNKEENTINIKKSIAQDLEKCCLEMDPILQYFKSINLSHEIQGKAGDILSTKTDDDFTSTLKQYAETFCVTAKLLQQHM</sequence>
<name>A0AAN7VMD5_9COLE</name>
<organism evidence="1 2">
    <name type="scientific">Pyrocoelia pectoralis</name>
    <dbReference type="NCBI Taxonomy" id="417401"/>
    <lineage>
        <taxon>Eukaryota</taxon>
        <taxon>Metazoa</taxon>
        <taxon>Ecdysozoa</taxon>
        <taxon>Arthropoda</taxon>
        <taxon>Hexapoda</taxon>
        <taxon>Insecta</taxon>
        <taxon>Pterygota</taxon>
        <taxon>Neoptera</taxon>
        <taxon>Endopterygota</taxon>
        <taxon>Coleoptera</taxon>
        <taxon>Polyphaga</taxon>
        <taxon>Elateriformia</taxon>
        <taxon>Elateroidea</taxon>
        <taxon>Lampyridae</taxon>
        <taxon>Lampyrinae</taxon>
        <taxon>Pyrocoelia</taxon>
    </lineage>
</organism>
<dbReference type="EMBL" id="JAVRBK010000001">
    <property type="protein sequence ID" value="KAK5650175.1"/>
    <property type="molecule type" value="Genomic_DNA"/>
</dbReference>
<keyword evidence="2" id="KW-1185">Reference proteome</keyword>
<protein>
    <submittedName>
        <fullName evidence="1">Uncharacterized protein</fullName>
    </submittedName>
</protein>
<dbReference type="Proteomes" id="UP001329430">
    <property type="component" value="Chromosome 1"/>
</dbReference>
<gene>
    <name evidence="1" type="ORF">RI129_001204</name>
</gene>
<comment type="caution">
    <text evidence="1">The sequence shown here is derived from an EMBL/GenBank/DDBJ whole genome shotgun (WGS) entry which is preliminary data.</text>
</comment>
<accession>A0AAN7VMD5</accession>
<reference evidence="1 2" key="1">
    <citation type="journal article" date="2024" name="Insects">
        <title>An Improved Chromosome-Level Genome Assembly of the Firefly Pyrocoelia pectoralis.</title>
        <authorList>
            <person name="Fu X."/>
            <person name="Meyer-Rochow V.B."/>
            <person name="Ballantyne L."/>
            <person name="Zhu X."/>
        </authorList>
    </citation>
    <scope>NUCLEOTIDE SEQUENCE [LARGE SCALE GENOMIC DNA]</scope>
    <source>
        <strain evidence="1">XCY_ONT2</strain>
    </source>
</reference>
<evidence type="ECO:0000313" key="1">
    <source>
        <dbReference type="EMBL" id="KAK5650175.1"/>
    </source>
</evidence>